<evidence type="ECO:0000256" key="5">
    <source>
        <dbReference type="ARBA" id="ARBA00047925"/>
    </source>
</evidence>
<evidence type="ECO:0000256" key="1">
    <source>
        <dbReference type="ARBA" id="ARBA00022679"/>
    </source>
</evidence>
<dbReference type="Gene3D" id="2.60.200.30">
    <property type="entry name" value="Probable inorganic polyphosphate/atp-NAD kinase, domain 2"/>
    <property type="match status" value="1"/>
</dbReference>
<dbReference type="Pfam" id="PF01513">
    <property type="entry name" value="NAD_kinase"/>
    <property type="match status" value="1"/>
</dbReference>
<proteinExistence type="inferred from homology"/>
<keyword evidence="1 6" id="KW-0808">Transferase</keyword>
<evidence type="ECO:0000313" key="7">
    <source>
        <dbReference type="EMBL" id="TLG73822.1"/>
    </source>
</evidence>
<dbReference type="PANTHER" id="PTHR20275">
    <property type="entry name" value="NAD KINASE"/>
    <property type="match status" value="1"/>
</dbReference>
<dbReference type="Pfam" id="PF20143">
    <property type="entry name" value="NAD_kinase_C"/>
    <property type="match status" value="1"/>
</dbReference>
<dbReference type="GO" id="GO:0046872">
    <property type="term" value="F:metal ion binding"/>
    <property type="evidence" value="ECO:0007669"/>
    <property type="project" value="UniProtKB-UniRule"/>
</dbReference>
<keyword evidence="2 6" id="KW-0418">Kinase</keyword>
<dbReference type="AlphaFoldDB" id="A0A5R8QBD9"/>
<sequence>MRFCAIARNDEQSKEKKSYIIERLQQGGFKLDLKNPELVISIGGDGTLLEAFQRYSEKLDSCMFLGIHSGSLGFYTDWHISEVDEVIEHILRDNYTIAEFPVLDVEIDGTCGILKYRALNEITVLNSLRTLRIDVTINGLEFETFRGTGLCVSTPSGSTGYNKSLGGALLHPDLLGYQLTEIASINNNVYRTIGSPMVLGKKHIIEFHFVDHSNVTLTYDHLNNICSEVKRIRTGLSDSHARFVRYRPKSFWGRVRDAFI</sequence>
<comment type="similarity">
    <text evidence="6">Belongs to the NAD kinase family.</text>
</comment>
<dbReference type="InterPro" id="IPR017437">
    <property type="entry name" value="ATP-NAD_kinase_PpnK-typ_C"/>
</dbReference>
<feature type="active site" description="Proton acceptor" evidence="6">
    <location>
        <position position="45"/>
    </location>
</feature>
<feature type="binding site" evidence="6">
    <location>
        <position position="183"/>
    </location>
    <ligand>
        <name>NAD(+)</name>
        <dbReference type="ChEBI" id="CHEBI:57540"/>
    </ligand>
</feature>
<dbReference type="GO" id="GO:0019674">
    <property type="term" value="P:NAD+ metabolic process"/>
    <property type="evidence" value="ECO:0007669"/>
    <property type="project" value="InterPro"/>
</dbReference>
<accession>A0A5R8QBD9</accession>
<name>A0A5R8QBD9_9FIRM</name>
<reference evidence="7 8" key="1">
    <citation type="submission" date="2019-05" db="EMBL/GenBank/DDBJ databases">
        <title>Culicoidintestinum kansasii gen. nov., sp. nov. from the gastrointestinal tract of the biting midge, Culicoides sonorensis.</title>
        <authorList>
            <person name="Neupane S."/>
            <person name="Ghosh A."/>
            <person name="Gunther S."/>
            <person name="Martin K."/>
            <person name="Zurek L."/>
        </authorList>
    </citation>
    <scope>NUCLEOTIDE SEQUENCE [LARGE SCALE GENOMIC DNA]</scope>
    <source>
        <strain evidence="7 8">CS-1</strain>
    </source>
</reference>
<comment type="cofactor">
    <cofactor evidence="6">
        <name>a divalent metal cation</name>
        <dbReference type="ChEBI" id="CHEBI:60240"/>
    </cofactor>
</comment>
<dbReference type="EC" id="2.7.1.23" evidence="6"/>
<feature type="binding site" evidence="6">
    <location>
        <begin position="159"/>
        <end position="164"/>
    </location>
    <ligand>
        <name>NAD(+)</name>
        <dbReference type="ChEBI" id="CHEBI:57540"/>
    </ligand>
</feature>
<protein>
    <recommendedName>
        <fullName evidence="6">NAD kinase</fullName>
        <ecNumber evidence="6">2.7.1.23</ecNumber>
    </recommendedName>
    <alternativeName>
        <fullName evidence="6">ATP-dependent NAD kinase</fullName>
    </alternativeName>
</protein>
<keyword evidence="3 6" id="KW-0521">NADP</keyword>
<dbReference type="OrthoDB" id="9774737at2"/>
<dbReference type="GO" id="GO:0003951">
    <property type="term" value="F:NAD+ kinase activity"/>
    <property type="evidence" value="ECO:0007669"/>
    <property type="project" value="UniProtKB-UniRule"/>
</dbReference>
<keyword evidence="6" id="KW-0067">ATP-binding</keyword>
<dbReference type="PANTHER" id="PTHR20275:SF0">
    <property type="entry name" value="NAD KINASE"/>
    <property type="match status" value="1"/>
</dbReference>
<gene>
    <name evidence="6" type="primary">nadK</name>
    <name evidence="7" type="ORF">FEZ08_06725</name>
</gene>
<dbReference type="SUPFAM" id="SSF111331">
    <property type="entry name" value="NAD kinase/diacylglycerol kinase-like"/>
    <property type="match status" value="1"/>
</dbReference>
<dbReference type="GO" id="GO:0005524">
    <property type="term" value="F:ATP binding"/>
    <property type="evidence" value="ECO:0007669"/>
    <property type="project" value="UniProtKB-KW"/>
</dbReference>
<dbReference type="InterPro" id="IPR016064">
    <property type="entry name" value="NAD/diacylglycerol_kinase_sf"/>
</dbReference>
<dbReference type="NCBIfam" id="NF003424">
    <property type="entry name" value="PRK04885.1"/>
    <property type="match status" value="1"/>
</dbReference>
<feature type="binding site" evidence="6">
    <location>
        <position position="146"/>
    </location>
    <ligand>
        <name>NAD(+)</name>
        <dbReference type="ChEBI" id="CHEBI:57540"/>
    </ligand>
</feature>
<dbReference type="Proteomes" id="UP000306912">
    <property type="component" value="Unassembled WGS sequence"/>
</dbReference>
<dbReference type="FunCoup" id="A0A5R8QBD9">
    <property type="interactions" value="313"/>
</dbReference>
<dbReference type="Gene3D" id="3.40.50.10330">
    <property type="entry name" value="Probable inorganic polyphosphate/atp-NAD kinase, domain 1"/>
    <property type="match status" value="1"/>
</dbReference>
<dbReference type="GO" id="GO:0051287">
    <property type="term" value="F:NAD binding"/>
    <property type="evidence" value="ECO:0007669"/>
    <property type="project" value="UniProtKB-ARBA"/>
</dbReference>
<keyword evidence="4 6" id="KW-0520">NAD</keyword>
<comment type="caution">
    <text evidence="6">Lacks conserved residue(s) required for the propagation of feature annotation.</text>
</comment>
<keyword evidence="6" id="KW-0547">Nucleotide-binding</keyword>
<comment type="function">
    <text evidence="6">Involved in the regulation of the intracellular balance of NAD and NADP, and is a key enzyme in the biosynthesis of NADP. Catalyzes specifically the phosphorylation on 2'-hydroxyl of the adenosine moiety of NAD to yield NADP.</text>
</comment>
<dbReference type="InParanoid" id="A0A5R8QBD9"/>
<keyword evidence="8" id="KW-1185">Reference proteome</keyword>
<dbReference type="InterPro" id="IPR017438">
    <property type="entry name" value="ATP-NAD_kinase_N"/>
</dbReference>
<keyword evidence="6" id="KW-0963">Cytoplasm</keyword>
<comment type="caution">
    <text evidence="7">The sequence shown here is derived from an EMBL/GenBank/DDBJ whole genome shotgun (WGS) entry which is preliminary data.</text>
</comment>
<feature type="binding site" evidence="6">
    <location>
        <begin position="45"/>
        <end position="46"/>
    </location>
    <ligand>
        <name>NAD(+)</name>
        <dbReference type="ChEBI" id="CHEBI:57540"/>
    </ligand>
</feature>
<dbReference type="GO" id="GO:0006741">
    <property type="term" value="P:NADP+ biosynthetic process"/>
    <property type="evidence" value="ECO:0007669"/>
    <property type="project" value="UniProtKB-UniRule"/>
</dbReference>
<dbReference type="InterPro" id="IPR002504">
    <property type="entry name" value="NADK"/>
</dbReference>
<comment type="subcellular location">
    <subcellularLocation>
        <location evidence="6">Cytoplasm</location>
    </subcellularLocation>
</comment>
<evidence type="ECO:0000256" key="6">
    <source>
        <dbReference type="HAMAP-Rule" id="MF_00361"/>
    </source>
</evidence>
<dbReference type="HAMAP" id="MF_00361">
    <property type="entry name" value="NAD_kinase"/>
    <property type="match status" value="1"/>
</dbReference>
<organism evidence="7 8">
    <name type="scientific">Culicoidibacter larvae</name>
    <dbReference type="NCBI Taxonomy" id="2579976"/>
    <lineage>
        <taxon>Bacteria</taxon>
        <taxon>Bacillati</taxon>
        <taxon>Bacillota</taxon>
        <taxon>Culicoidibacteria</taxon>
        <taxon>Culicoidibacterales</taxon>
        <taxon>Culicoidibacteraceae</taxon>
        <taxon>Culicoidibacter</taxon>
    </lineage>
</organism>
<feature type="binding site" evidence="6">
    <location>
        <begin position="120"/>
        <end position="121"/>
    </location>
    <ligand>
        <name>NAD(+)</name>
        <dbReference type="ChEBI" id="CHEBI:57540"/>
    </ligand>
</feature>
<dbReference type="RefSeq" id="WP_138190959.1">
    <property type="nucleotide sequence ID" value="NZ_VBWP01000005.1"/>
</dbReference>
<comment type="catalytic activity">
    <reaction evidence="5 6">
        <text>NAD(+) + ATP = ADP + NADP(+) + H(+)</text>
        <dbReference type="Rhea" id="RHEA:18629"/>
        <dbReference type="ChEBI" id="CHEBI:15378"/>
        <dbReference type="ChEBI" id="CHEBI:30616"/>
        <dbReference type="ChEBI" id="CHEBI:57540"/>
        <dbReference type="ChEBI" id="CHEBI:58349"/>
        <dbReference type="ChEBI" id="CHEBI:456216"/>
        <dbReference type="EC" id="2.7.1.23"/>
    </reaction>
</comment>
<dbReference type="GO" id="GO:0005737">
    <property type="term" value="C:cytoplasm"/>
    <property type="evidence" value="ECO:0007669"/>
    <property type="project" value="UniProtKB-SubCell"/>
</dbReference>
<dbReference type="EMBL" id="VBWP01000005">
    <property type="protein sequence ID" value="TLG73822.1"/>
    <property type="molecule type" value="Genomic_DNA"/>
</dbReference>
<evidence type="ECO:0000313" key="8">
    <source>
        <dbReference type="Proteomes" id="UP000306912"/>
    </source>
</evidence>
<evidence type="ECO:0000256" key="3">
    <source>
        <dbReference type="ARBA" id="ARBA00022857"/>
    </source>
</evidence>
<evidence type="ECO:0000256" key="4">
    <source>
        <dbReference type="ARBA" id="ARBA00023027"/>
    </source>
</evidence>
<evidence type="ECO:0000256" key="2">
    <source>
        <dbReference type="ARBA" id="ARBA00022777"/>
    </source>
</evidence>